<feature type="transmembrane region" description="Helical" evidence="6">
    <location>
        <begin position="265"/>
        <end position="286"/>
    </location>
</feature>
<evidence type="ECO:0000256" key="3">
    <source>
        <dbReference type="ARBA" id="ARBA00022692"/>
    </source>
</evidence>
<feature type="transmembrane region" description="Helical" evidence="6">
    <location>
        <begin position="91"/>
        <end position="108"/>
    </location>
</feature>
<evidence type="ECO:0000256" key="6">
    <source>
        <dbReference type="SAM" id="Phobius"/>
    </source>
</evidence>
<dbReference type="PANTHER" id="PTHR30250:SF11">
    <property type="entry name" value="O-ANTIGEN TRANSPORTER-RELATED"/>
    <property type="match status" value="1"/>
</dbReference>
<dbReference type="Proteomes" id="UP001595704">
    <property type="component" value="Unassembled WGS sequence"/>
</dbReference>
<dbReference type="InterPro" id="IPR002797">
    <property type="entry name" value="Polysacc_synth"/>
</dbReference>
<sequence>MTEKSSYRTILRSSSIMGAASIFNILAGIVKMKAAAVLLGPAGVGLVGLFQNLVQTAATVGALGFGSVGTRQVAAAHADGDKTSVVRVRRALFWGSLALSIFSTLIFWSSSGLIATHLLHAPELDQDVAWLALAVGLTIAAGSQGALLTGMRQIGDVARVQLLSSLAGAALGILALWLWGSNGILALVLVAPLSAFLAGHLYVSRLGRVEAPKTRFGALAREWQSMARLGVAFMLSGLVTMGGHLAVRSLVQQELGAGALGQFQAAWSIGMMYLGFVLGAMGTDYYPRLAAIIKDHQSATRLVNEQTEVALLLCGPVLLAMLALAPYVIRLLYSAEFLPAVEILRWQLLGDILKVMSWPLGFVLLAAGAGKTFIVTETTGIGVFVAATWVLLPLMDISATGVSFLALYLCYLPMVWWLARRRIGFRWSAVVTRQALMLLAVAGSVAGSARISETLAMAVGLVAALLIGVYAFARLEQMAELGGSVRRLARISRRIFGNG</sequence>
<feature type="transmembrane region" description="Helical" evidence="6">
    <location>
        <begin position="348"/>
        <end position="367"/>
    </location>
</feature>
<feature type="transmembrane region" description="Helical" evidence="6">
    <location>
        <begin position="307"/>
        <end position="328"/>
    </location>
</feature>
<accession>A0ABV7UG39</accession>
<keyword evidence="4 6" id="KW-1133">Transmembrane helix</keyword>
<keyword evidence="2" id="KW-1003">Cell membrane</keyword>
<dbReference type="EMBL" id="JBHRYC010000041">
    <property type="protein sequence ID" value="MFC3637675.1"/>
    <property type="molecule type" value="Genomic_DNA"/>
</dbReference>
<feature type="transmembrane region" description="Helical" evidence="6">
    <location>
        <begin position="184"/>
        <end position="204"/>
    </location>
</feature>
<organism evidence="7 8">
    <name type="scientific">Camelimonas fluminis</name>
    <dbReference type="NCBI Taxonomy" id="1576911"/>
    <lineage>
        <taxon>Bacteria</taxon>
        <taxon>Pseudomonadati</taxon>
        <taxon>Pseudomonadota</taxon>
        <taxon>Alphaproteobacteria</taxon>
        <taxon>Hyphomicrobiales</taxon>
        <taxon>Chelatococcaceae</taxon>
        <taxon>Camelimonas</taxon>
    </lineage>
</organism>
<evidence type="ECO:0000313" key="7">
    <source>
        <dbReference type="EMBL" id="MFC3637675.1"/>
    </source>
</evidence>
<feature type="transmembrane region" description="Helical" evidence="6">
    <location>
        <begin position="49"/>
        <end position="70"/>
    </location>
</feature>
<dbReference type="InterPro" id="IPR044550">
    <property type="entry name" value="WzxE"/>
</dbReference>
<evidence type="ECO:0000256" key="2">
    <source>
        <dbReference type="ARBA" id="ARBA00022475"/>
    </source>
</evidence>
<evidence type="ECO:0000256" key="4">
    <source>
        <dbReference type="ARBA" id="ARBA00022989"/>
    </source>
</evidence>
<feature type="transmembrane region" description="Helical" evidence="6">
    <location>
        <begin position="398"/>
        <end position="418"/>
    </location>
</feature>
<feature type="transmembrane region" description="Helical" evidence="6">
    <location>
        <begin position="21"/>
        <end position="43"/>
    </location>
</feature>
<evidence type="ECO:0000256" key="5">
    <source>
        <dbReference type="ARBA" id="ARBA00023136"/>
    </source>
</evidence>
<dbReference type="RefSeq" id="WP_244643276.1">
    <property type="nucleotide sequence ID" value="NZ_BNCG01000044.1"/>
</dbReference>
<dbReference type="InterPro" id="IPR050833">
    <property type="entry name" value="Poly_Biosynth_Transport"/>
</dbReference>
<keyword evidence="5 6" id="KW-0472">Membrane</keyword>
<keyword evidence="8" id="KW-1185">Reference proteome</keyword>
<reference evidence="8" key="1">
    <citation type="journal article" date="2019" name="Int. J. Syst. Evol. Microbiol.">
        <title>The Global Catalogue of Microorganisms (GCM) 10K type strain sequencing project: providing services to taxonomists for standard genome sequencing and annotation.</title>
        <authorList>
            <consortium name="The Broad Institute Genomics Platform"/>
            <consortium name="The Broad Institute Genome Sequencing Center for Infectious Disease"/>
            <person name="Wu L."/>
            <person name="Ma J."/>
        </authorList>
    </citation>
    <scope>NUCLEOTIDE SEQUENCE [LARGE SCALE GENOMIC DNA]</scope>
    <source>
        <strain evidence="8">KCTC 42282</strain>
    </source>
</reference>
<feature type="transmembrane region" description="Helical" evidence="6">
    <location>
        <begin position="374"/>
        <end position="392"/>
    </location>
</feature>
<name>A0ABV7UG39_9HYPH</name>
<keyword evidence="3 6" id="KW-0812">Transmembrane</keyword>
<dbReference type="PANTHER" id="PTHR30250">
    <property type="entry name" value="PST FAMILY PREDICTED COLANIC ACID TRANSPORTER"/>
    <property type="match status" value="1"/>
</dbReference>
<feature type="transmembrane region" description="Helical" evidence="6">
    <location>
        <begin position="455"/>
        <end position="473"/>
    </location>
</feature>
<evidence type="ECO:0000256" key="1">
    <source>
        <dbReference type="ARBA" id="ARBA00004651"/>
    </source>
</evidence>
<comment type="caution">
    <text evidence="7">The sequence shown here is derived from an EMBL/GenBank/DDBJ whole genome shotgun (WGS) entry which is preliminary data.</text>
</comment>
<feature type="transmembrane region" description="Helical" evidence="6">
    <location>
        <begin position="160"/>
        <end position="178"/>
    </location>
</feature>
<protein>
    <submittedName>
        <fullName evidence="7">O-antigen translocase</fullName>
    </submittedName>
</protein>
<evidence type="ECO:0000313" key="8">
    <source>
        <dbReference type="Proteomes" id="UP001595704"/>
    </source>
</evidence>
<feature type="transmembrane region" description="Helical" evidence="6">
    <location>
        <begin position="128"/>
        <end position="148"/>
    </location>
</feature>
<comment type="subcellular location">
    <subcellularLocation>
        <location evidence="1">Cell membrane</location>
        <topology evidence="1">Multi-pass membrane protein</topology>
    </subcellularLocation>
</comment>
<dbReference type="Pfam" id="PF01943">
    <property type="entry name" value="Polysacc_synt"/>
    <property type="match status" value="1"/>
</dbReference>
<proteinExistence type="predicted"/>
<feature type="transmembrane region" description="Helical" evidence="6">
    <location>
        <begin position="430"/>
        <end position="449"/>
    </location>
</feature>
<feature type="transmembrane region" description="Helical" evidence="6">
    <location>
        <begin position="225"/>
        <end position="245"/>
    </location>
</feature>
<dbReference type="CDD" id="cd13125">
    <property type="entry name" value="MATE_like_10"/>
    <property type="match status" value="1"/>
</dbReference>
<gene>
    <name evidence="7" type="ORF">ACFONL_09840</name>
</gene>